<keyword evidence="1" id="KW-0812">Transmembrane</keyword>
<keyword evidence="3" id="KW-1185">Reference proteome</keyword>
<evidence type="ECO:0000313" key="2">
    <source>
        <dbReference type="EMBL" id="CRZ34126.1"/>
    </source>
</evidence>
<proteinExistence type="predicted"/>
<gene>
    <name evidence="2" type="ORF">HHT355_0923</name>
</gene>
<protein>
    <submittedName>
        <fullName evidence="2">Uncharacterized protein</fullName>
    </submittedName>
</protein>
<organism evidence="2 3">
    <name type="scientific">Herbinix hemicellulosilytica</name>
    <dbReference type="NCBI Taxonomy" id="1564487"/>
    <lineage>
        <taxon>Bacteria</taxon>
        <taxon>Bacillati</taxon>
        <taxon>Bacillota</taxon>
        <taxon>Clostridia</taxon>
        <taxon>Lachnospirales</taxon>
        <taxon>Lachnospiraceae</taxon>
        <taxon>Herbinix</taxon>
    </lineage>
</organism>
<dbReference type="Proteomes" id="UP000236497">
    <property type="component" value="Unassembled WGS sequence"/>
</dbReference>
<reference evidence="2 3" key="1">
    <citation type="submission" date="2015-06" db="EMBL/GenBank/DDBJ databases">
        <authorList>
            <person name="Wibberg Daniel"/>
        </authorList>
    </citation>
    <scope>NUCLEOTIDE SEQUENCE [LARGE SCALE GENOMIC DNA]</scope>
    <source>
        <strain evidence="2 3">T3/55T</strain>
    </source>
</reference>
<accession>A0A0H5SH57</accession>
<name>A0A0H5SH57_HERHM</name>
<dbReference type="AlphaFoldDB" id="A0A0H5SH57"/>
<dbReference type="OrthoDB" id="2065454at2"/>
<dbReference type="RefSeq" id="WP_103202252.1">
    <property type="nucleotide sequence ID" value="NZ_CVTD020000011.1"/>
</dbReference>
<dbReference type="EMBL" id="CVTD020000011">
    <property type="protein sequence ID" value="CRZ34126.1"/>
    <property type="molecule type" value="Genomic_DNA"/>
</dbReference>
<feature type="transmembrane region" description="Helical" evidence="1">
    <location>
        <begin position="42"/>
        <end position="65"/>
    </location>
</feature>
<evidence type="ECO:0000256" key="1">
    <source>
        <dbReference type="SAM" id="Phobius"/>
    </source>
</evidence>
<keyword evidence="1" id="KW-0472">Membrane</keyword>
<keyword evidence="1" id="KW-1133">Transmembrane helix</keyword>
<feature type="transmembrane region" description="Helical" evidence="1">
    <location>
        <begin position="6"/>
        <end position="30"/>
    </location>
</feature>
<sequence length="302" mass="35381">MDTQGFWPILIILILNTLLAFTLLVLSNFYDRKRKEMMMLSWFIIIVPLAGIIYLTTGVLINYLLRKRNVDMSDVSFSQEREKLILPPNHEAEMNYVPIHDAIAVSDPASLRKLLLDTMLSNAKRKLSSVAIAMNSTDTESSHYAATMIMDALAELRPAAQDMVERMRRFPEDVELNLLTFDFIYEFIGLNIMSAIEQEAYIYTLDEVAENLFNYNLWYMTATHYLKMTDLFISLKDFKMADKWCKRAEKYRPDMLDTYKAKLHLLFSRQNYKEFLNCLNLLKQSDILVDDEIMDLFRVYTC</sequence>
<evidence type="ECO:0000313" key="3">
    <source>
        <dbReference type="Proteomes" id="UP000236497"/>
    </source>
</evidence>